<dbReference type="Proteomes" id="UP000282832">
    <property type="component" value="Unassembled WGS sequence"/>
</dbReference>
<proteinExistence type="predicted"/>
<organism evidence="2 3">
    <name type="scientific">Sandaracinomonas limnophila</name>
    <dbReference type="NCBI Taxonomy" id="1862386"/>
    <lineage>
        <taxon>Bacteria</taxon>
        <taxon>Pseudomonadati</taxon>
        <taxon>Bacteroidota</taxon>
        <taxon>Cytophagia</taxon>
        <taxon>Cytophagales</taxon>
        <taxon>Flectobacillaceae</taxon>
        <taxon>Sandaracinomonas</taxon>
    </lineage>
</organism>
<dbReference type="EMBL" id="SACY01000004">
    <property type="protein sequence ID" value="RVU24105.1"/>
    <property type="molecule type" value="Genomic_DNA"/>
</dbReference>
<keyword evidence="1" id="KW-0732">Signal</keyword>
<reference evidence="2 3" key="1">
    <citation type="submission" date="2019-01" db="EMBL/GenBank/DDBJ databases">
        <authorList>
            <person name="Chen W.-M."/>
        </authorList>
    </citation>
    <scope>NUCLEOTIDE SEQUENCE [LARGE SCALE GENOMIC DNA]</scope>
    <source>
        <strain evidence="2 3">FSY-15</strain>
    </source>
</reference>
<comment type="caution">
    <text evidence="2">The sequence shown here is derived from an EMBL/GenBank/DDBJ whole genome shotgun (WGS) entry which is preliminary data.</text>
</comment>
<evidence type="ECO:0008006" key="4">
    <source>
        <dbReference type="Google" id="ProtNLM"/>
    </source>
</evidence>
<accession>A0A437PPA4</accession>
<dbReference type="Pfam" id="PF08757">
    <property type="entry name" value="CotH"/>
    <property type="match status" value="1"/>
</dbReference>
<gene>
    <name evidence="2" type="ORF">EOJ36_09255</name>
</gene>
<feature type="chain" id="PRO_5019262444" description="Spore coat protein CotH" evidence="1">
    <location>
        <begin position="20"/>
        <end position="481"/>
    </location>
</feature>
<keyword evidence="3" id="KW-1185">Reference proteome</keyword>
<dbReference type="RefSeq" id="WP_127804661.1">
    <property type="nucleotide sequence ID" value="NZ_SACY01000004.1"/>
</dbReference>
<dbReference type="InterPro" id="IPR014867">
    <property type="entry name" value="Spore_coat_CotH_CotH2/3/7"/>
</dbReference>
<feature type="signal peptide" evidence="1">
    <location>
        <begin position="1"/>
        <end position="19"/>
    </location>
</feature>
<sequence>MKRILVFCFLILISCKQHLQVEVIDTKASDGQVLALETGKSTIPYFVINTQGNEILYGTKSNATLKVYQQKNLLQKQNITLKFRGKTSFRLSDKKSYNVGTVDEAGKGFDVSMLGLPAEQDWRLIGHVVNLIDKYIWDKTLMYNYIGYELSRKMGKYASRGQLVEVEINGSYQGVYLFCEKLNRSTNRINIKSMNSSATNITGGYILKIDKVDSAPENDLKPNSYFLSNWADDATYNEYNSFRSNYDINKNLLTFPPFLPAFHPNKYLETYFTYEYPSAEKITPAQKVYISKYLDQFEMALITDDFSKTTRTYTNFIDIDSFVDYFIITELCRNVDAYRLSTYVTKDADGKLVMGPTWDLNIGFDEGGRVPINEWVANYNNFVSSDAWMAPFWWTRLLEDPIFKQKVKARWQGLRSAEFSTAAMTQLVENTAQSLITNGAVARNYAIWDKEKVVNYTKSVEALKLFLENRSGWMDQKINGW</sequence>
<dbReference type="AlphaFoldDB" id="A0A437PPA4"/>
<name>A0A437PPA4_9BACT</name>
<dbReference type="OrthoDB" id="9803752at2"/>
<evidence type="ECO:0000313" key="2">
    <source>
        <dbReference type="EMBL" id="RVU24105.1"/>
    </source>
</evidence>
<dbReference type="PROSITE" id="PS51257">
    <property type="entry name" value="PROKAR_LIPOPROTEIN"/>
    <property type="match status" value="1"/>
</dbReference>
<protein>
    <recommendedName>
        <fullName evidence="4">Spore coat protein CotH</fullName>
    </recommendedName>
</protein>
<evidence type="ECO:0000256" key="1">
    <source>
        <dbReference type="SAM" id="SignalP"/>
    </source>
</evidence>
<evidence type="ECO:0000313" key="3">
    <source>
        <dbReference type="Proteomes" id="UP000282832"/>
    </source>
</evidence>